<protein>
    <submittedName>
        <fullName evidence="2">Uncharacterized protein</fullName>
    </submittedName>
</protein>
<keyword evidence="3" id="KW-1185">Reference proteome</keyword>
<feature type="compositionally biased region" description="Pro residues" evidence="1">
    <location>
        <begin position="55"/>
        <end position="66"/>
    </location>
</feature>
<reference evidence="2 3" key="1">
    <citation type="journal article" date="2007" name="Science">
        <title>The Chlamydomonas genome reveals the evolution of key animal and plant functions.</title>
        <authorList>
            <person name="Merchant S.S."/>
            <person name="Prochnik S.E."/>
            <person name="Vallon O."/>
            <person name="Harris E.H."/>
            <person name="Karpowicz S.J."/>
            <person name="Witman G.B."/>
            <person name="Terry A."/>
            <person name="Salamov A."/>
            <person name="Fritz-Laylin L.K."/>
            <person name="Marechal-Drouard L."/>
            <person name="Marshall W.F."/>
            <person name="Qu L.H."/>
            <person name="Nelson D.R."/>
            <person name="Sanderfoot A.A."/>
            <person name="Spalding M.H."/>
            <person name="Kapitonov V.V."/>
            <person name="Ren Q."/>
            <person name="Ferris P."/>
            <person name="Lindquist E."/>
            <person name="Shapiro H."/>
            <person name="Lucas S.M."/>
            <person name="Grimwood J."/>
            <person name="Schmutz J."/>
            <person name="Cardol P."/>
            <person name="Cerutti H."/>
            <person name="Chanfreau G."/>
            <person name="Chen C.L."/>
            <person name="Cognat V."/>
            <person name="Croft M.T."/>
            <person name="Dent R."/>
            <person name="Dutcher S."/>
            <person name="Fernandez E."/>
            <person name="Fukuzawa H."/>
            <person name="Gonzalez-Ballester D."/>
            <person name="Gonzalez-Halphen D."/>
            <person name="Hallmann A."/>
            <person name="Hanikenne M."/>
            <person name="Hippler M."/>
            <person name="Inwood W."/>
            <person name="Jabbari K."/>
            <person name="Kalanon M."/>
            <person name="Kuras R."/>
            <person name="Lefebvre P.A."/>
            <person name="Lemaire S.D."/>
            <person name="Lobanov A.V."/>
            <person name="Lohr M."/>
            <person name="Manuell A."/>
            <person name="Meier I."/>
            <person name="Mets L."/>
            <person name="Mittag M."/>
            <person name="Mittelmeier T."/>
            <person name="Moroney J.V."/>
            <person name="Moseley J."/>
            <person name="Napoli C."/>
            <person name="Nedelcu A.M."/>
            <person name="Niyogi K."/>
            <person name="Novoselov S.V."/>
            <person name="Paulsen I.T."/>
            <person name="Pazour G."/>
            <person name="Purton S."/>
            <person name="Ral J.P."/>
            <person name="Riano-Pachon D.M."/>
            <person name="Riekhof W."/>
            <person name="Rymarquis L."/>
            <person name="Schroda M."/>
            <person name="Stern D."/>
            <person name="Umen J."/>
            <person name="Willows R."/>
            <person name="Wilson N."/>
            <person name="Zimmer S.L."/>
            <person name="Allmer J."/>
            <person name="Balk J."/>
            <person name="Bisova K."/>
            <person name="Chen C.J."/>
            <person name="Elias M."/>
            <person name="Gendler K."/>
            <person name="Hauser C."/>
            <person name="Lamb M.R."/>
            <person name="Ledford H."/>
            <person name="Long J.C."/>
            <person name="Minagawa J."/>
            <person name="Page M.D."/>
            <person name="Pan J."/>
            <person name="Pootakham W."/>
            <person name="Roje S."/>
            <person name="Rose A."/>
            <person name="Stahlberg E."/>
            <person name="Terauchi A.M."/>
            <person name="Yang P."/>
            <person name="Ball S."/>
            <person name="Bowler C."/>
            <person name="Dieckmann C.L."/>
            <person name="Gladyshev V.N."/>
            <person name="Green P."/>
            <person name="Jorgensen R."/>
            <person name="Mayfield S."/>
            <person name="Mueller-Roeber B."/>
            <person name="Rajamani S."/>
            <person name="Sayre R.T."/>
            <person name="Brokstein P."/>
            <person name="Dubchak I."/>
            <person name="Goodstein D."/>
            <person name="Hornick L."/>
            <person name="Huang Y.W."/>
            <person name="Jhaveri J."/>
            <person name="Luo Y."/>
            <person name="Martinez D."/>
            <person name="Ngau W.C."/>
            <person name="Otillar B."/>
            <person name="Poliakov A."/>
            <person name="Porter A."/>
            <person name="Szajkowski L."/>
            <person name="Werner G."/>
            <person name="Zhou K."/>
            <person name="Grigoriev I.V."/>
            <person name="Rokhsar D.S."/>
            <person name="Grossman A.R."/>
        </authorList>
    </citation>
    <scope>NUCLEOTIDE SEQUENCE [LARGE SCALE GENOMIC DNA]</scope>
    <source>
        <strain evidence="3">CC-503</strain>
    </source>
</reference>
<dbReference type="Gramene" id="PNW76649">
    <property type="protein sequence ID" value="PNW76649"/>
    <property type="gene ID" value="CHLRE_11g467769v5"/>
</dbReference>
<dbReference type="GeneID" id="5725033"/>
<accession>A0A2K3D7Y7</accession>
<organism evidence="2 3">
    <name type="scientific">Chlamydomonas reinhardtii</name>
    <name type="common">Chlamydomonas smithii</name>
    <dbReference type="NCBI Taxonomy" id="3055"/>
    <lineage>
        <taxon>Eukaryota</taxon>
        <taxon>Viridiplantae</taxon>
        <taxon>Chlorophyta</taxon>
        <taxon>core chlorophytes</taxon>
        <taxon>Chlorophyceae</taxon>
        <taxon>CS clade</taxon>
        <taxon>Chlamydomonadales</taxon>
        <taxon>Chlamydomonadaceae</taxon>
        <taxon>Chlamydomonas</taxon>
    </lineage>
</organism>
<gene>
    <name evidence="2" type="ORF">CHLRE_11g467769v5</name>
</gene>
<dbReference type="AlphaFoldDB" id="A0A2K3D7Y7"/>
<dbReference type="PaxDb" id="3055-EDO98546"/>
<dbReference type="RefSeq" id="XP_001699483.2">
    <property type="nucleotide sequence ID" value="XM_001699431.2"/>
</dbReference>
<evidence type="ECO:0000313" key="3">
    <source>
        <dbReference type="Proteomes" id="UP000006906"/>
    </source>
</evidence>
<evidence type="ECO:0000256" key="1">
    <source>
        <dbReference type="SAM" id="MobiDB-lite"/>
    </source>
</evidence>
<dbReference type="Proteomes" id="UP000006906">
    <property type="component" value="Chromosome 11"/>
</dbReference>
<dbReference type="KEGG" id="cre:CHLRE_11g467769v5"/>
<dbReference type="InParanoid" id="A0A2K3D7Y7"/>
<evidence type="ECO:0000313" key="2">
    <source>
        <dbReference type="EMBL" id="PNW76649.1"/>
    </source>
</evidence>
<dbReference type="OrthoDB" id="542829at2759"/>
<sequence length="169" mass="18310">MKSCVSGSQRVQHARSRNASLFLGRRPITIRAAYDVEVEPMPPRAPNNAPRFGGSPPPPPPPPPQPTRTSFQPPTRRELLFGALGLGLGIAGTTAYENRPLDPEEVDERLTSILDELLDDEALLNVLGEEIMLNKGLADQADAVSALEGLKQVDDALGDLIREAEARKK</sequence>
<name>A0A2K3D7Y7_CHLRE</name>
<dbReference type="OMA" id="MYSAHLF"/>
<feature type="region of interest" description="Disordered" evidence="1">
    <location>
        <begin position="33"/>
        <end position="75"/>
    </location>
</feature>
<dbReference type="EMBL" id="CM008972">
    <property type="protein sequence ID" value="PNW76649.1"/>
    <property type="molecule type" value="Genomic_DNA"/>
</dbReference>
<proteinExistence type="predicted"/>
<dbReference type="ExpressionAtlas" id="A0A2K3D7Y7">
    <property type="expression patterns" value="baseline"/>
</dbReference>